<dbReference type="EMBL" id="JAGFNK010000003">
    <property type="protein sequence ID" value="KAI9513139.1"/>
    <property type="molecule type" value="Genomic_DNA"/>
</dbReference>
<reference evidence="1" key="1">
    <citation type="submission" date="2021-03" db="EMBL/GenBank/DDBJ databases">
        <title>Evolutionary priming and transition to the ectomycorrhizal habit in an iconic lineage of mushroom-forming fungi: is preadaptation a requirement?</title>
        <authorList>
            <consortium name="DOE Joint Genome Institute"/>
            <person name="Looney B.P."/>
            <person name="Miyauchi S."/>
            <person name="Morin E."/>
            <person name="Drula E."/>
            <person name="Courty P.E."/>
            <person name="Chicoki N."/>
            <person name="Fauchery L."/>
            <person name="Kohler A."/>
            <person name="Kuo A."/>
            <person name="LaButti K."/>
            <person name="Pangilinan J."/>
            <person name="Lipzen A."/>
            <person name="Riley R."/>
            <person name="Andreopoulos W."/>
            <person name="He G."/>
            <person name="Johnson J."/>
            <person name="Barry K.W."/>
            <person name="Grigoriev I.V."/>
            <person name="Nagy L."/>
            <person name="Hibbett D."/>
            <person name="Henrissat B."/>
            <person name="Matheny P.B."/>
            <person name="Labbe J."/>
            <person name="Martin A.F."/>
        </authorList>
    </citation>
    <scope>NUCLEOTIDE SEQUENCE</scope>
    <source>
        <strain evidence="1">BPL698</strain>
    </source>
</reference>
<evidence type="ECO:0000313" key="2">
    <source>
        <dbReference type="Proteomes" id="UP001207468"/>
    </source>
</evidence>
<protein>
    <submittedName>
        <fullName evidence="1">Uncharacterized protein</fullName>
    </submittedName>
</protein>
<name>A0ACC0UN56_9AGAM</name>
<keyword evidence="2" id="KW-1185">Reference proteome</keyword>
<proteinExistence type="predicted"/>
<sequence>MATLTIATLLKTSPCRLLIRQAIFPHIPRAPVTSHLNLTSHNKFLDILEMIDTQGLLDRVFPLPTDSSGSPVAASSQSSPQPQSYSFRTLLKESSRHSLRVLRSAVQPLFPVFAHPRSRPSAPAAQQLNFCNLALSLLDQASFRTPESILDLETIIPADPEATTVATDDSTTADSSKHVDAPFASPDLPRKRKYALMQRLPSGEWWSSLNSDIASLDGSDLKNLPTAHAELAAILPSASAPEASGSSIPTLGSLSRKLHTKKPTLPGPRHLSTGSFLDYGPNASFSPSFEQDGVEVGRFGLGEVLWSRLRRTRFEFPSKPPIPHEQPSATAEDVQMAEVSQDGDRSQRSDGEIDQGGGQQIVLDPLLQPDQVAPIQDVMNALEFEATIQELLERNNRAITRLEELQTQRLGGENGGTSQVEVASEEWDLAQSITESLALLASLRPRSTKDTSSLIPPSEFLRKLHRSLPSEPSEGWFGTLPPSNLTALRDDTTLQIKAGVSIPVGTLPGAGSTTLPSAAISSGTPTTTANKPTAQATYANFTYPSYGGNQYRGAYAYTPSTNPYYPNAYAQASGQTAQPGQGSQPYIGQQQQYNTYGSWYNYQQHQTPGQPPTPTSLAASYASFFNSQQSQQQQQNAPRAVANTVTAGKAAPGSWTATPTLPHLRPGVTTQPPGTPTPAGQGNYYYPGPYPPATGAR</sequence>
<accession>A0ACC0UN56</accession>
<evidence type="ECO:0000313" key="1">
    <source>
        <dbReference type="EMBL" id="KAI9513139.1"/>
    </source>
</evidence>
<gene>
    <name evidence="1" type="ORF">F5148DRAFT_1328816</name>
</gene>
<comment type="caution">
    <text evidence="1">The sequence shown here is derived from an EMBL/GenBank/DDBJ whole genome shotgun (WGS) entry which is preliminary data.</text>
</comment>
<dbReference type="Proteomes" id="UP001207468">
    <property type="component" value="Unassembled WGS sequence"/>
</dbReference>
<organism evidence="1 2">
    <name type="scientific">Russula earlei</name>
    <dbReference type="NCBI Taxonomy" id="71964"/>
    <lineage>
        <taxon>Eukaryota</taxon>
        <taxon>Fungi</taxon>
        <taxon>Dikarya</taxon>
        <taxon>Basidiomycota</taxon>
        <taxon>Agaricomycotina</taxon>
        <taxon>Agaricomycetes</taxon>
        <taxon>Russulales</taxon>
        <taxon>Russulaceae</taxon>
        <taxon>Russula</taxon>
    </lineage>
</organism>